<dbReference type="PANTHER" id="PTHR24020">
    <property type="entry name" value="COLLAGEN ALPHA"/>
    <property type="match status" value="1"/>
</dbReference>
<dbReference type="InterPro" id="IPR002035">
    <property type="entry name" value="VWF_A"/>
</dbReference>
<accession>A0A8D0EXI5</accession>
<feature type="region of interest" description="Disordered" evidence="16">
    <location>
        <begin position="666"/>
        <end position="782"/>
    </location>
</feature>
<keyword evidence="8" id="KW-0130">Cell adhesion</keyword>
<evidence type="ECO:0000256" key="5">
    <source>
        <dbReference type="ARBA" id="ARBA00022530"/>
    </source>
</evidence>
<dbReference type="InterPro" id="IPR048287">
    <property type="entry name" value="TSPN-like_N"/>
</dbReference>
<dbReference type="PANTHER" id="PTHR24020:SF90">
    <property type="entry name" value="COLLAGEN ALPHA-1(XXI) CHAIN"/>
    <property type="match status" value="1"/>
</dbReference>
<evidence type="ECO:0000256" key="13">
    <source>
        <dbReference type="ARBA" id="ARBA00044000"/>
    </source>
</evidence>
<keyword evidence="6" id="KW-0732">Signal</keyword>
<evidence type="ECO:0000256" key="3">
    <source>
        <dbReference type="ARBA" id="ARBA00022490"/>
    </source>
</evidence>
<dbReference type="SUPFAM" id="SSF49899">
    <property type="entry name" value="Concanavalin A-like lectins/glucanases"/>
    <property type="match status" value="1"/>
</dbReference>
<keyword evidence="19" id="KW-1185">Reference proteome</keyword>
<dbReference type="GO" id="GO:0007155">
    <property type="term" value="P:cell adhesion"/>
    <property type="evidence" value="ECO:0007669"/>
    <property type="project" value="UniProtKB-KW"/>
</dbReference>
<dbReference type="PROSITE" id="PS50234">
    <property type="entry name" value="VWFA"/>
    <property type="match status" value="1"/>
</dbReference>
<dbReference type="PRINTS" id="PR00453">
    <property type="entry name" value="VWFADOMAIN"/>
</dbReference>
<proteinExistence type="inferred from homology"/>
<keyword evidence="7" id="KW-0677">Repeat</keyword>
<keyword evidence="9" id="KW-0176">Collagen</keyword>
<feature type="compositionally biased region" description="Basic and acidic residues" evidence="16">
    <location>
        <begin position="753"/>
        <end position="769"/>
    </location>
</feature>
<keyword evidence="10" id="KW-0325">Glycoprotein</keyword>
<keyword evidence="4" id="KW-0964">Secreted</keyword>
<dbReference type="Gene3D" id="3.40.50.410">
    <property type="entry name" value="von Willebrand factor, type A domain"/>
    <property type="match status" value="1"/>
</dbReference>
<dbReference type="AlphaFoldDB" id="A0A8D0EXI5"/>
<organism evidence="18 19">
    <name type="scientific">Strix occidentalis caurina</name>
    <name type="common">northern spotted owl</name>
    <dbReference type="NCBI Taxonomy" id="311401"/>
    <lineage>
        <taxon>Eukaryota</taxon>
        <taxon>Metazoa</taxon>
        <taxon>Chordata</taxon>
        <taxon>Craniata</taxon>
        <taxon>Vertebrata</taxon>
        <taxon>Euteleostomi</taxon>
        <taxon>Archelosauria</taxon>
        <taxon>Archosauria</taxon>
        <taxon>Dinosauria</taxon>
        <taxon>Saurischia</taxon>
        <taxon>Theropoda</taxon>
        <taxon>Coelurosauria</taxon>
        <taxon>Aves</taxon>
        <taxon>Neognathae</taxon>
        <taxon>Neoaves</taxon>
        <taxon>Telluraves</taxon>
        <taxon>Strigiformes</taxon>
        <taxon>Strigidae</taxon>
        <taxon>Strix</taxon>
    </lineage>
</organism>
<evidence type="ECO:0000256" key="6">
    <source>
        <dbReference type="ARBA" id="ARBA00022729"/>
    </source>
</evidence>
<dbReference type="FunFam" id="2.60.120.200:FF:000068">
    <property type="entry name" value="collagen alpha-1(XXI) chain isoform X1"/>
    <property type="match status" value="1"/>
</dbReference>
<evidence type="ECO:0000256" key="12">
    <source>
        <dbReference type="ARBA" id="ARBA00043858"/>
    </source>
</evidence>
<dbReference type="SMART" id="SM00210">
    <property type="entry name" value="TSPN"/>
    <property type="match status" value="1"/>
</dbReference>
<feature type="region of interest" description="Disordered" evidence="16">
    <location>
        <begin position="484"/>
        <end position="512"/>
    </location>
</feature>
<evidence type="ECO:0000256" key="1">
    <source>
        <dbReference type="ARBA" id="ARBA00004496"/>
    </source>
</evidence>
<evidence type="ECO:0000256" key="4">
    <source>
        <dbReference type="ARBA" id="ARBA00022525"/>
    </source>
</evidence>
<dbReference type="FunFam" id="3.40.50.410:FF:000041">
    <property type="entry name" value="Collagen alpha-1(XXI) chain isoform X1"/>
    <property type="match status" value="1"/>
</dbReference>
<dbReference type="GO" id="GO:0005581">
    <property type="term" value="C:collagen trimer"/>
    <property type="evidence" value="ECO:0007669"/>
    <property type="project" value="UniProtKB-KW"/>
</dbReference>
<evidence type="ECO:0000256" key="15">
    <source>
        <dbReference type="ARBA" id="ARBA00074870"/>
    </source>
</evidence>
<keyword evidence="3" id="KW-0963">Cytoplasm</keyword>
<keyword evidence="5" id="KW-0272">Extracellular matrix</keyword>
<dbReference type="GO" id="GO:0005737">
    <property type="term" value="C:cytoplasm"/>
    <property type="evidence" value="ECO:0007669"/>
    <property type="project" value="UniProtKB-SubCell"/>
</dbReference>
<dbReference type="SMART" id="SM00327">
    <property type="entry name" value="VWA"/>
    <property type="match status" value="1"/>
</dbReference>
<feature type="domain" description="VWFA" evidence="17">
    <location>
        <begin position="26"/>
        <end position="200"/>
    </location>
</feature>
<dbReference type="InterPro" id="IPR008160">
    <property type="entry name" value="Collagen"/>
</dbReference>
<feature type="region of interest" description="Disordered" evidence="16">
    <location>
        <begin position="588"/>
        <end position="634"/>
    </location>
</feature>
<name>A0A8D0EXI5_STROC</name>
<evidence type="ECO:0000259" key="17">
    <source>
        <dbReference type="PROSITE" id="PS50234"/>
    </source>
</evidence>
<evidence type="ECO:0000256" key="2">
    <source>
        <dbReference type="ARBA" id="ARBA00004498"/>
    </source>
</evidence>
<evidence type="ECO:0000256" key="16">
    <source>
        <dbReference type="SAM" id="MobiDB-lite"/>
    </source>
</evidence>
<protein>
    <recommendedName>
        <fullName evidence="15">Collagen alpha-1(XXI) chain</fullName>
    </recommendedName>
</protein>
<sequence>NIQNIAILCSVLGLQTKMSCRTAPADLVFILDGSYSVGPENFEIIKSWLVNITRNFDIGPKFIQVGVVQYSDYPVLEIPLGTHESTENLIREMESIHYLGGNTRTGRAIQFAFDHLFAKSSRFLTKIAVVLTDGKSQDEVKDVAAEARKNKITLFAIGVGSEIEEDELKAIANRPSSTYVFYVEDYIAISRIKEVIKQKLCEESVCPTRIPVAARDEKGFDILVGLGVKKKVKKRIQIPTTNAKAYEVTSRVDLSELTRNVFPEGLPPSYVFVSTQRFKVKKTWDLWRILSLDKRPQIAVTINGEEKTLSFTTTSLINGTQVITFASPHVKTLFDEGWHQIRLLVTEDFVTLYIDGQEIEMKPLHPVLGIYISGLTQIGKYSGKEETVQFDIQKLRIYCDPEQNNRETVCEIPGFVSMCMNGPSDVGSTPAPCICPPGKQGPPGPKVSFHSDLLSIHNFLFSFFFFLPQILRWPAIVRQLKKGSKGEKGDTGFPGMPGRSGDPGRSGKDGLPGSPGFKVCTNVCSHLAKVFNSIAVSLNIPSLFLPGAPGEPGYPGIPGTQGIKVTSKWSVKIQLAFCGFSFQKGEKGDPGIRGISGQKGESGIQGLIGPPGLRGQPGDRGSPGPPGSDGKPAREFSEEFIREVCSDVLRTQLPAILQSGRLQNCNHCQSQSASPGLPGPPGPRGPEGPRGFPGLPGNDGIPGLTGIPGRPGARGTRGLPGKNGAKGNQGIGVPGIQGPPGPPGPEGPPGMSKEGRPGERGQPGKDGDRGTPGMPGPVGPPGICDPSLCFSVIVGRDPFRKGPNY</sequence>
<dbReference type="SUPFAM" id="SSF53300">
    <property type="entry name" value="vWA-like"/>
    <property type="match status" value="1"/>
</dbReference>
<reference evidence="18" key="1">
    <citation type="submission" date="2025-08" db="UniProtKB">
        <authorList>
            <consortium name="Ensembl"/>
        </authorList>
    </citation>
    <scope>IDENTIFICATION</scope>
</reference>
<comment type="similarity">
    <text evidence="13">Belongs to the type VI collagen family.</text>
</comment>
<dbReference type="InterPro" id="IPR036465">
    <property type="entry name" value="vWFA_dom_sf"/>
</dbReference>
<dbReference type="Gene3D" id="2.60.120.200">
    <property type="match status" value="1"/>
</dbReference>
<dbReference type="Pfam" id="PF01391">
    <property type="entry name" value="Collagen"/>
    <property type="match status" value="2"/>
</dbReference>
<dbReference type="Ensembl" id="ENSSOCT00000006959.1">
    <property type="protein sequence ID" value="ENSSOCP00000006791.1"/>
    <property type="gene ID" value="ENSSOCG00000005156.1"/>
</dbReference>
<comment type="subcellular location">
    <subcellularLocation>
        <location evidence="1">Cytoplasm</location>
    </subcellularLocation>
    <subcellularLocation>
        <location evidence="2">Secreted</location>
        <location evidence="2">Extracellular space</location>
        <location evidence="2">Extracellular matrix</location>
    </subcellularLocation>
</comment>
<keyword evidence="11" id="KW-0379">Hydroxylation</keyword>
<evidence type="ECO:0000256" key="11">
    <source>
        <dbReference type="ARBA" id="ARBA00023278"/>
    </source>
</evidence>
<evidence type="ECO:0000256" key="7">
    <source>
        <dbReference type="ARBA" id="ARBA00022737"/>
    </source>
</evidence>
<evidence type="ECO:0000256" key="8">
    <source>
        <dbReference type="ARBA" id="ARBA00022889"/>
    </source>
</evidence>
<dbReference type="Pfam" id="PF00092">
    <property type="entry name" value="VWA"/>
    <property type="match status" value="1"/>
</dbReference>
<evidence type="ECO:0000313" key="19">
    <source>
        <dbReference type="Proteomes" id="UP000694551"/>
    </source>
</evidence>
<dbReference type="InterPro" id="IPR050525">
    <property type="entry name" value="ECM_Assembly_Org"/>
</dbReference>
<feature type="compositionally biased region" description="Pro residues" evidence="16">
    <location>
        <begin position="677"/>
        <end position="686"/>
    </location>
</feature>
<dbReference type="InterPro" id="IPR013320">
    <property type="entry name" value="ConA-like_dom_sf"/>
</dbReference>
<comment type="similarity">
    <text evidence="14">Belongs to the fibril-associated collagens with interrupted helices (FACIT) family.</text>
</comment>
<reference evidence="18" key="2">
    <citation type="submission" date="2025-09" db="UniProtKB">
        <authorList>
            <consortium name="Ensembl"/>
        </authorList>
    </citation>
    <scope>IDENTIFICATION</scope>
</reference>
<evidence type="ECO:0000256" key="14">
    <source>
        <dbReference type="ARBA" id="ARBA00049648"/>
    </source>
</evidence>
<feature type="compositionally biased region" description="Pro residues" evidence="16">
    <location>
        <begin position="737"/>
        <end position="748"/>
    </location>
</feature>
<evidence type="ECO:0000313" key="18">
    <source>
        <dbReference type="Ensembl" id="ENSSOCP00000006791.1"/>
    </source>
</evidence>
<evidence type="ECO:0000256" key="10">
    <source>
        <dbReference type="ARBA" id="ARBA00023180"/>
    </source>
</evidence>
<evidence type="ECO:0000256" key="9">
    <source>
        <dbReference type="ARBA" id="ARBA00023119"/>
    </source>
</evidence>
<dbReference type="Proteomes" id="UP000694551">
    <property type="component" value="Unplaced"/>
</dbReference>
<comment type="function">
    <text evidence="12">Collagen VI acts as a cell-binding protein.</text>
</comment>